<feature type="compositionally biased region" description="Basic and acidic residues" evidence="1">
    <location>
        <begin position="302"/>
        <end position="324"/>
    </location>
</feature>
<feature type="compositionally biased region" description="Basic and acidic residues" evidence="1">
    <location>
        <begin position="331"/>
        <end position="346"/>
    </location>
</feature>
<feature type="region of interest" description="Disordered" evidence="1">
    <location>
        <begin position="185"/>
        <end position="213"/>
    </location>
</feature>
<dbReference type="AlphaFoldDB" id="A0A699GTF1"/>
<evidence type="ECO:0000259" key="2">
    <source>
        <dbReference type="Pfam" id="PF22936"/>
    </source>
</evidence>
<evidence type="ECO:0000256" key="1">
    <source>
        <dbReference type="SAM" id="MobiDB-lite"/>
    </source>
</evidence>
<organism evidence="3">
    <name type="scientific">Tanacetum cinerariifolium</name>
    <name type="common">Dalmatian daisy</name>
    <name type="synonym">Chrysanthemum cinerariifolium</name>
    <dbReference type="NCBI Taxonomy" id="118510"/>
    <lineage>
        <taxon>Eukaryota</taxon>
        <taxon>Viridiplantae</taxon>
        <taxon>Streptophyta</taxon>
        <taxon>Embryophyta</taxon>
        <taxon>Tracheophyta</taxon>
        <taxon>Spermatophyta</taxon>
        <taxon>Magnoliopsida</taxon>
        <taxon>eudicotyledons</taxon>
        <taxon>Gunneridae</taxon>
        <taxon>Pentapetalae</taxon>
        <taxon>asterids</taxon>
        <taxon>campanulids</taxon>
        <taxon>Asterales</taxon>
        <taxon>Asteraceae</taxon>
        <taxon>Asteroideae</taxon>
        <taxon>Anthemideae</taxon>
        <taxon>Anthemidinae</taxon>
        <taxon>Tanacetum</taxon>
    </lineage>
</organism>
<feature type="region of interest" description="Disordered" evidence="1">
    <location>
        <begin position="302"/>
        <end position="354"/>
    </location>
</feature>
<dbReference type="InterPro" id="IPR054722">
    <property type="entry name" value="PolX-like_BBD"/>
</dbReference>
<feature type="domain" description="Retrovirus-related Pol polyprotein from transposon TNT 1-94-like beta-barrel" evidence="2">
    <location>
        <begin position="212"/>
        <end position="246"/>
    </location>
</feature>
<gene>
    <name evidence="3" type="ORF">Tci_176301</name>
</gene>
<reference evidence="3" key="1">
    <citation type="journal article" date="2019" name="Sci. Rep.">
        <title>Draft genome of Tanacetum cinerariifolium, the natural source of mosquito coil.</title>
        <authorList>
            <person name="Yamashiro T."/>
            <person name="Shiraishi A."/>
            <person name="Satake H."/>
            <person name="Nakayama K."/>
        </authorList>
    </citation>
    <scope>NUCLEOTIDE SEQUENCE</scope>
</reference>
<dbReference type="Pfam" id="PF22936">
    <property type="entry name" value="Pol_BBD"/>
    <property type="match status" value="1"/>
</dbReference>
<sequence>MHTIIWRNKPDIKTLSLDDLYNNLKAYESEGVNTASTQGAADRSTTTKNLSDVVIYSFFASQPSIPQLDNKDLQQIHPDDLEEMDFSGQVEESPTNFALMAYSSTSSSSYTNFEIMDKCKIRLGYNAVPPPYTGNFMSPKPDLVHPSLDDFVDEFVSEFVVKKPNVESNEPKTVRKENRAPIIEDWVSKSEEEDEPKSQTGNPQQDLKDKGVIDSGCSRHMTVNRSCLIDYEEINGGFVAFGGNSKEGKITGKDFKLTDESHVLLKVPRKDNMYSVDLKNVVPQGGLTCVFAKARSDESTLWHRRLGHGEEKKDVEDPENKDGEISSTENPRVKSRGEGQKSRTELPDDLNMPDLEDISIFEDSNEDVFGAEADLNNMKSTF</sequence>
<evidence type="ECO:0000313" key="3">
    <source>
        <dbReference type="EMBL" id="GEW04325.1"/>
    </source>
</evidence>
<comment type="caution">
    <text evidence="3">The sequence shown here is derived from an EMBL/GenBank/DDBJ whole genome shotgun (WGS) entry which is preliminary data.</text>
</comment>
<proteinExistence type="predicted"/>
<dbReference type="EMBL" id="BKCJ010043076">
    <property type="protein sequence ID" value="GEW04325.1"/>
    <property type="molecule type" value="Genomic_DNA"/>
</dbReference>
<name>A0A699GTF1_TANCI</name>
<accession>A0A699GTF1</accession>
<protein>
    <submittedName>
        <fullName evidence="3">Ribonuclease H-like domain-containing protein</fullName>
    </submittedName>
</protein>